<gene>
    <name evidence="2" type="ORF">MERR_LOCUS49402</name>
</gene>
<evidence type="ECO:0000313" key="2">
    <source>
        <dbReference type="EMBL" id="CAA7062166.1"/>
    </source>
</evidence>
<dbReference type="EMBL" id="CACVBM020001928">
    <property type="protein sequence ID" value="CAA7062166.1"/>
    <property type="molecule type" value="Genomic_DNA"/>
</dbReference>
<dbReference type="Proteomes" id="UP000467841">
    <property type="component" value="Unassembled WGS sequence"/>
</dbReference>
<feature type="region of interest" description="Disordered" evidence="1">
    <location>
        <begin position="122"/>
        <end position="141"/>
    </location>
</feature>
<accession>A0A6D2LCU6</accession>
<proteinExistence type="predicted"/>
<reference evidence="2" key="1">
    <citation type="submission" date="2020-01" db="EMBL/GenBank/DDBJ databases">
        <authorList>
            <person name="Mishra B."/>
        </authorList>
    </citation>
    <scope>NUCLEOTIDE SEQUENCE [LARGE SCALE GENOMIC DNA]</scope>
</reference>
<sequence length="170" mass="18890">MADDARHQFVLQEAAVQKGSLMERLLEKCQSLKAAIDARNATINKQLADTLGDIQLLAKFVHDTKTMVDTTNDRESSLGKLPEQIKTKLEVLKTQPKKPEEPKVINNPENSLGNFVELVAGQKQQGPDRVDNQSQQTGTTIQHNKDYLISKALTKPFAGPEPSRNFNISL</sequence>
<feature type="compositionally biased region" description="Polar residues" evidence="1">
    <location>
        <begin position="132"/>
        <end position="141"/>
    </location>
</feature>
<evidence type="ECO:0000313" key="3">
    <source>
        <dbReference type="Proteomes" id="UP000467841"/>
    </source>
</evidence>
<dbReference type="AlphaFoldDB" id="A0A6D2LCU6"/>
<protein>
    <submittedName>
        <fullName evidence="2">Uncharacterized protein</fullName>
    </submittedName>
</protein>
<keyword evidence="3" id="KW-1185">Reference proteome</keyword>
<name>A0A6D2LCU6_9BRAS</name>
<comment type="caution">
    <text evidence="2">The sequence shown here is derived from an EMBL/GenBank/DDBJ whole genome shotgun (WGS) entry which is preliminary data.</text>
</comment>
<organism evidence="2 3">
    <name type="scientific">Microthlaspi erraticum</name>
    <dbReference type="NCBI Taxonomy" id="1685480"/>
    <lineage>
        <taxon>Eukaryota</taxon>
        <taxon>Viridiplantae</taxon>
        <taxon>Streptophyta</taxon>
        <taxon>Embryophyta</taxon>
        <taxon>Tracheophyta</taxon>
        <taxon>Spermatophyta</taxon>
        <taxon>Magnoliopsida</taxon>
        <taxon>eudicotyledons</taxon>
        <taxon>Gunneridae</taxon>
        <taxon>Pentapetalae</taxon>
        <taxon>rosids</taxon>
        <taxon>malvids</taxon>
        <taxon>Brassicales</taxon>
        <taxon>Brassicaceae</taxon>
        <taxon>Coluteocarpeae</taxon>
        <taxon>Microthlaspi</taxon>
    </lineage>
</organism>
<evidence type="ECO:0000256" key="1">
    <source>
        <dbReference type="SAM" id="MobiDB-lite"/>
    </source>
</evidence>